<dbReference type="PaxDb" id="2903-EOD22766"/>
<dbReference type="KEGG" id="ehx:EMIHUDRAFT_195126"/>
<protein>
    <submittedName>
        <fullName evidence="3">Uncharacterized protein</fullName>
    </submittedName>
</protein>
<dbReference type="AlphaFoldDB" id="A0A0D3JGY1"/>
<evidence type="ECO:0000313" key="3">
    <source>
        <dbReference type="EnsemblProtists" id="EOD22766"/>
    </source>
</evidence>
<dbReference type="Proteomes" id="UP000013827">
    <property type="component" value="Unassembled WGS sequence"/>
</dbReference>
<feature type="transmembrane region" description="Helical" evidence="2">
    <location>
        <begin position="321"/>
        <end position="341"/>
    </location>
</feature>
<sequence length="381" mass="40779">MLNPHDAAGAQFPSSGEVTGNAHHPTGPAFYLQEHGGFDFANVAEGLRERGQSADDALHVGTTVELNLLPALSTHPLRTLDPASAQVHVLAALPFASHVLSLAEGDPSSHVRRMMAFAYELRKSRAFVEHQIPFVLIYPHSNPTLMGNEALAALSLGSLIVATSDPVFARPTRHELASAEFHQAYRRGITIPYLGSRNQAAAVGRKRAGPVGNDAWDKFQRRFGYKANPTGIATALLRELGVRLPSCHAPANGGLPTRHRSLCPYNPAAGGQASRRLSLSSGAAGLRARISSLGRTNGSAVARVATVHRRLALAVEMGAQIGWSLLLLSLLLIVPIAWAILSPPRDDYDEPPAPTDGNEEPTSPRSPLFRAKETRSDETKS</sequence>
<dbReference type="RefSeq" id="XP_005775195.1">
    <property type="nucleotide sequence ID" value="XM_005775138.1"/>
</dbReference>
<feature type="region of interest" description="Disordered" evidence="1">
    <location>
        <begin position="1"/>
        <end position="27"/>
    </location>
</feature>
<evidence type="ECO:0000256" key="2">
    <source>
        <dbReference type="SAM" id="Phobius"/>
    </source>
</evidence>
<dbReference type="HOGENOM" id="CLU_726535_0_0_1"/>
<reference evidence="3" key="2">
    <citation type="submission" date="2024-10" db="UniProtKB">
        <authorList>
            <consortium name="EnsemblProtists"/>
        </authorList>
    </citation>
    <scope>IDENTIFICATION</scope>
</reference>
<name>A0A0D3JGY1_EMIH1</name>
<dbReference type="GeneID" id="17268313"/>
<proteinExistence type="predicted"/>
<keyword evidence="2" id="KW-0472">Membrane</keyword>
<keyword evidence="4" id="KW-1185">Reference proteome</keyword>
<dbReference type="EnsemblProtists" id="EOD22766">
    <property type="protein sequence ID" value="EOD22766"/>
    <property type="gene ID" value="EMIHUDRAFT_195126"/>
</dbReference>
<organism evidence="3 4">
    <name type="scientific">Emiliania huxleyi (strain CCMP1516)</name>
    <dbReference type="NCBI Taxonomy" id="280463"/>
    <lineage>
        <taxon>Eukaryota</taxon>
        <taxon>Haptista</taxon>
        <taxon>Haptophyta</taxon>
        <taxon>Prymnesiophyceae</taxon>
        <taxon>Isochrysidales</taxon>
        <taxon>Noelaerhabdaceae</taxon>
        <taxon>Emiliania</taxon>
    </lineage>
</organism>
<feature type="region of interest" description="Disordered" evidence="1">
    <location>
        <begin position="344"/>
        <end position="381"/>
    </location>
</feature>
<accession>A0A0D3JGY1</accession>
<evidence type="ECO:0000256" key="1">
    <source>
        <dbReference type="SAM" id="MobiDB-lite"/>
    </source>
</evidence>
<feature type="compositionally biased region" description="Basic and acidic residues" evidence="1">
    <location>
        <begin position="370"/>
        <end position="381"/>
    </location>
</feature>
<reference evidence="4" key="1">
    <citation type="journal article" date="2013" name="Nature">
        <title>Pan genome of the phytoplankton Emiliania underpins its global distribution.</title>
        <authorList>
            <person name="Read B.A."/>
            <person name="Kegel J."/>
            <person name="Klute M.J."/>
            <person name="Kuo A."/>
            <person name="Lefebvre S.C."/>
            <person name="Maumus F."/>
            <person name="Mayer C."/>
            <person name="Miller J."/>
            <person name="Monier A."/>
            <person name="Salamov A."/>
            <person name="Young J."/>
            <person name="Aguilar M."/>
            <person name="Claverie J.M."/>
            <person name="Frickenhaus S."/>
            <person name="Gonzalez K."/>
            <person name="Herman E.K."/>
            <person name="Lin Y.C."/>
            <person name="Napier J."/>
            <person name="Ogata H."/>
            <person name="Sarno A.F."/>
            <person name="Shmutz J."/>
            <person name="Schroeder D."/>
            <person name="de Vargas C."/>
            <person name="Verret F."/>
            <person name="von Dassow P."/>
            <person name="Valentin K."/>
            <person name="Van de Peer Y."/>
            <person name="Wheeler G."/>
            <person name="Dacks J.B."/>
            <person name="Delwiche C.F."/>
            <person name="Dyhrman S.T."/>
            <person name="Glockner G."/>
            <person name="John U."/>
            <person name="Richards T."/>
            <person name="Worden A.Z."/>
            <person name="Zhang X."/>
            <person name="Grigoriev I.V."/>
            <person name="Allen A.E."/>
            <person name="Bidle K."/>
            <person name="Borodovsky M."/>
            <person name="Bowler C."/>
            <person name="Brownlee C."/>
            <person name="Cock J.M."/>
            <person name="Elias M."/>
            <person name="Gladyshev V.N."/>
            <person name="Groth M."/>
            <person name="Guda C."/>
            <person name="Hadaegh A."/>
            <person name="Iglesias-Rodriguez M.D."/>
            <person name="Jenkins J."/>
            <person name="Jones B.M."/>
            <person name="Lawson T."/>
            <person name="Leese F."/>
            <person name="Lindquist E."/>
            <person name="Lobanov A."/>
            <person name="Lomsadze A."/>
            <person name="Malik S.B."/>
            <person name="Marsh M.E."/>
            <person name="Mackinder L."/>
            <person name="Mock T."/>
            <person name="Mueller-Roeber B."/>
            <person name="Pagarete A."/>
            <person name="Parker M."/>
            <person name="Probert I."/>
            <person name="Quesneville H."/>
            <person name="Raines C."/>
            <person name="Rensing S.A."/>
            <person name="Riano-Pachon D.M."/>
            <person name="Richier S."/>
            <person name="Rokitta S."/>
            <person name="Shiraiwa Y."/>
            <person name="Soanes D.M."/>
            <person name="van der Giezen M."/>
            <person name="Wahlund T.M."/>
            <person name="Williams B."/>
            <person name="Wilson W."/>
            <person name="Wolfe G."/>
            <person name="Wurch L.L."/>
        </authorList>
    </citation>
    <scope>NUCLEOTIDE SEQUENCE</scope>
</reference>
<keyword evidence="2" id="KW-0812">Transmembrane</keyword>
<keyword evidence="2" id="KW-1133">Transmembrane helix</keyword>
<evidence type="ECO:0000313" key="4">
    <source>
        <dbReference type="Proteomes" id="UP000013827"/>
    </source>
</evidence>